<dbReference type="InterPro" id="IPR002372">
    <property type="entry name" value="PQQ_rpt_dom"/>
</dbReference>
<dbReference type="InterPro" id="IPR015943">
    <property type="entry name" value="WD40/YVTN_repeat-like_dom_sf"/>
</dbReference>
<evidence type="ECO:0000256" key="1">
    <source>
        <dbReference type="SAM" id="SignalP"/>
    </source>
</evidence>
<dbReference type="SMART" id="SM00564">
    <property type="entry name" value="PQQ"/>
    <property type="match status" value="4"/>
</dbReference>
<name>A0ABP7U6K0_9BACT</name>
<organism evidence="3 4">
    <name type="scientific">Hymenobacter glaciei</name>
    <dbReference type="NCBI Taxonomy" id="877209"/>
    <lineage>
        <taxon>Bacteria</taxon>
        <taxon>Pseudomonadati</taxon>
        <taxon>Bacteroidota</taxon>
        <taxon>Cytophagia</taxon>
        <taxon>Cytophagales</taxon>
        <taxon>Hymenobacteraceae</taxon>
        <taxon>Hymenobacter</taxon>
    </lineage>
</organism>
<dbReference type="Proteomes" id="UP001501469">
    <property type="component" value="Unassembled WGS sequence"/>
</dbReference>
<protein>
    <recommendedName>
        <fullName evidence="2">Pyrrolo-quinoline quinone repeat domain-containing protein</fullName>
    </recommendedName>
</protein>
<gene>
    <name evidence="3" type="ORF">GCM10022409_22300</name>
</gene>
<dbReference type="Gene3D" id="2.130.10.10">
    <property type="entry name" value="YVTN repeat-like/Quinoprotein amine dehydrogenase"/>
    <property type="match status" value="1"/>
</dbReference>
<dbReference type="InterPro" id="IPR011047">
    <property type="entry name" value="Quinoprotein_ADH-like_sf"/>
</dbReference>
<evidence type="ECO:0000259" key="2">
    <source>
        <dbReference type="Pfam" id="PF13360"/>
    </source>
</evidence>
<dbReference type="InterPro" id="IPR018391">
    <property type="entry name" value="PQQ_b-propeller_rpt"/>
</dbReference>
<evidence type="ECO:0000313" key="3">
    <source>
        <dbReference type="EMBL" id="GAA4036925.1"/>
    </source>
</evidence>
<dbReference type="PANTHER" id="PTHR34512:SF30">
    <property type="entry name" value="OUTER MEMBRANE PROTEIN ASSEMBLY FACTOR BAMB"/>
    <property type="match status" value="1"/>
</dbReference>
<sequence length="732" mass="77671">MLNNRLVPLALLAVLAASPAAHAQFGALKNMKDKLVKKDAPTDAPASAGTAAVAAGPVSKGSVVPTWTMKFKQAIAWQKLTPAGVFVVSCSDALYGIDPQTGAEKWKIVDFNGLKQENFDLIPGSPFVAVVDKVGGKGMGKLGTKFVILDAYTGKAVVNTKELGLLNASKRAFVPETGSFLLFGQAEVGGMLIATDASTGAEKWRTPIVSKTKVPETAISQPYLVDSNKAFLWATNLALYKLDAASGRVIWRTASLTADDAAKVGAAVATAAAGPESAGSKLLGMSPLGGFKGMGSAFGALSGTAALDAGASARATYSSINYLEAPQSPGKIFVFSNDYLTAFDIATGKEIWEREPLKSPISNIIYNERGLIVATSEFDDDAKRNGKLKGGLSRINLYNYATGARTWGKDGVETDGTVGAYSFAGKDFIVATARASGRNRLDIIDLDRGTSKLKRALTVDGSIKRVMLVPQGLLYVTNQEMNIMNLETGKDDWAKSVKFNKEKGIVTALKGDKCYILSDTKLLALDCKTAEYKLVADNIPFQGKETPTDFELMPDGILLKSSQNLQMLDWNGKPQYSYFTPAPGRSMAGKIFFGTMGVLNAAAGAAAAANAADEGFRAGASGYGTASYNDHMTLSDRSSDLAAGFAGGVGESIRQMNKRFKATKDGTNLVTMLTTIKGDEASGVGIKMVDKRTGKEVTNLVLDSKKPDYILDDIGRMVFFKVASDELYGYQF</sequence>
<dbReference type="Pfam" id="PF13360">
    <property type="entry name" value="PQQ_2"/>
    <property type="match status" value="1"/>
</dbReference>
<dbReference type="RefSeq" id="WP_345054198.1">
    <property type="nucleotide sequence ID" value="NZ_BAABDK010000017.1"/>
</dbReference>
<keyword evidence="1" id="KW-0732">Signal</keyword>
<proteinExistence type="predicted"/>
<accession>A0ABP7U6K0</accession>
<keyword evidence="4" id="KW-1185">Reference proteome</keyword>
<feature type="signal peptide" evidence="1">
    <location>
        <begin position="1"/>
        <end position="23"/>
    </location>
</feature>
<feature type="chain" id="PRO_5046184974" description="Pyrrolo-quinoline quinone repeat domain-containing protein" evidence="1">
    <location>
        <begin position="24"/>
        <end position="732"/>
    </location>
</feature>
<dbReference type="SUPFAM" id="SSF50998">
    <property type="entry name" value="Quinoprotein alcohol dehydrogenase-like"/>
    <property type="match status" value="1"/>
</dbReference>
<reference evidence="4" key="1">
    <citation type="journal article" date="2019" name="Int. J. Syst. Evol. Microbiol.">
        <title>The Global Catalogue of Microorganisms (GCM) 10K type strain sequencing project: providing services to taxonomists for standard genome sequencing and annotation.</title>
        <authorList>
            <consortium name="The Broad Institute Genomics Platform"/>
            <consortium name="The Broad Institute Genome Sequencing Center for Infectious Disease"/>
            <person name="Wu L."/>
            <person name="Ma J."/>
        </authorList>
    </citation>
    <scope>NUCLEOTIDE SEQUENCE [LARGE SCALE GENOMIC DNA]</scope>
    <source>
        <strain evidence="4">JCM 17225</strain>
    </source>
</reference>
<evidence type="ECO:0000313" key="4">
    <source>
        <dbReference type="Proteomes" id="UP001501469"/>
    </source>
</evidence>
<dbReference type="EMBL" id="BAABDK010000017">
    <property type="protein sequence ID" value="GAA4036925.1"/>
    <property type="molecule type" value="Genomic_DNA"/>
</dbReference>
<comment type="caution">
    <text evidence="3">The sequence shown here is derived from an EMBL/GenBank/DDBJ whole genome shotgun (WGS) entry which is preliminary data.</text>
</comment>
<feature type="domain" description="Pyrrolo-quinoline quinone repeat" evidence="2">
    <location>
        <begin position="187"/>
        <end position="365"/>
    </location>
</feature>
<dbReference type="PANTHER" id="PTHR34512">
    <property type="entry name" value="CELL SURFACE PROTEIN"/>
    <property type="match status" value="1"/>
</dbReference>